<accession>A0A8H5A1J0</accession>
<evidence type="ECO:0000256" key="4">
    <source>
        <dbReference type="ARBA" id="ARBA00023004"/>
    </source>
</evidence>
<comment type="caution">
    <text evidence="7">The sequence shown here is derived from an EMBL/GenBank/DDBJ whole genome shotgun (WGS) entry which is preliminary data.</text>
</comment>
<dbReference type="Proteomes" id="UP000558688">
    <property type="component" value="Unassembled WGS sequence"/>
</dbReference>
<comment type="cofactor">
    <cofactor evidence="5">
        <name>Fe(2+)</name>
        <dbReference type="ChEBI" id="CHEBI:29033"/>
    </cofactor>
    <text evidence="5">Binds 1 Fe(2+) ion per subunit.</text>
</comment>
<evidence type="ECO:0000256" key="2">
    <source>
        <dbReference type="ARBA" id="ARBA00022723"/>
    </source>
</evidence>
<feature type="binding site" evidence="5">
    <location>
        <position position="248"/>
    </location>
    <ligand>
        <name>Fe cation</name>
        <dbReference type="ChEBI" id="CHEBI:24875"/>
        <note>catalytic</note>
    </ligand>
</feature>
<feature type="region of interest" description="Disordered" evidence="6">
    <location>
        <begin position="512"/>
        <end position="542"/>
    </location>
</feature>
<dbReference type="InterPro" id="IPR004294">
    <property type="entry name" value="Carotenoid_Oase"/>
</dbReference>
<proteinExistence type="inferred from homology"/>
<gene>
    <name evidence="7" type="ORF">FOXYS1_12252</name>
</gene>
<evidence type="ECO:0000256" key="6">
    <source>
        <dbReference type="SAM" id="MobiDB-lite"/>
    </source>
</evidence>
<dbReference type="PANTHER" id="PTHR10543:SF89">
    <property type="entry name" value="CAROTENOID 9,10(9',10')-CLEAVAGE DIOXYGENASE 1"/>
    <property type="match status" value="1"/>
</dbReference>
<dbReference type="GO" id="GO:0016121">
    <property type="term" value="P:carotene catabolic process"/>
    <property type="evidence" value="ECO:0007669"/>
    <property type="project" value="TreeGrafter"/>
</dbReference>
<feature type="binding site" evidence="5">
    <location>
        <position position="197"/>
    </location>
    <ligand>
        <name>Fe cation</name>
        <dbReference type="ChEBI" id="CHEBI:24875"/>
        <note>catalytic</note>
    </ligand>
</feature>
<feature type="binding site" evidence="5">
    <location>
        <position position="508"/>
    </location>
    <ligand>
        <name>Fe cation</name>
        <dbReference type="ChEBI" id="CHEBI:24875"/>
        <note>catalytic</note>
    </ligand>
</feature>
<evidence type="ECO:0000256" key="5">
    <source>
        <dbReference type="PIRSR" id="PIRSR604294-1"/>
    </source>
</evidence>
<evidence type="ECO:0000256" key="1">
    <source>
        <dbReference type="ARBA" id="ARBA00006787"/>
    </source>
</evidence>
<evidence type="ECO:0008006" key="9">
    <source>
        <dbReference type="Google" id="ProtNLM"/>
    </source>
</evidence>
<dbReference type="GO" id="GO:0010436">
    <property type="term" value="F:carotenoid dioxygenase activity"/>
    <property type="evidence" value="ECO:0007669"/>
    <property type="project" value="TreeGrafter"/>
</dbReference>
<name>A0A8H5A1J0_FUSOX</name>
<protein>
    <recommendedName>
        <fullName evidence="9">Lignostilbene-alpha,beta-dioxygenase isozyme III</fullName>
    </recommendedName>
</protein>
<dbReference type="AlphaFoldDB" id="A0A8H5A1J0"/>
<keyword evidence="4 5" id="KW-0408">Iron</keyword>
<feature type="binding site" evidence="5">
    <location>
        <position position="321"/>
    </location>
    <ligand>
        <name>Fe cation</name>
        <dbReference type="ChEBI" id="CHEBI:24875"/>
        <note>catalytic</note>
    </ligand>
</feature>
<keyword evidence="2 5" id="KW-0479">Metal-binding</keyword>
<dbReference type="PANTHER" id="PTHR10543">
    <property type="entry name" value="BETA-CAROTENE DIOXYGENASE"/>
    <property type="match status" value="1"/>
</dbReference>
<organism evidence="7 8">
    <name type="scientific">Fusarium oxysporum</name>
    <name type="common">Fusarium vascular wilt</name>
    <dbReference type="NCBI Taxonomy" id="5507"/>
    <lineage>
        <taxon>Eukaryota</taxon>
        <taxon>Fungi</taxon>
        <taxon>Dikarya</taxon>
        <taxon>Ascomycota</taxon>
        <taxon>Pezizomycotina</taxon>
        <taxon>Sordariomycetes</taxon>
        <taxon>Hypocreomycetidae</taxon>
        <taxon>Hypocreales</taxon>
        <taxon>Nectriaceae</taxon>
        <taxon>Fusarium</taxon>
        <taxon>Fusarium oxysporum species complex</taxon>
    </lineage>
</organism>
<keyword evidence="3" id="KW-0560">Oxidoreductase</keyword>
<evidence type="ECO:0000313" key="7">
    <source>
        <dbReference type="EMBL" id="KAF5257233.1"/>
    </source>
</evidence>
<reference evidence="7" key="1">
    <citation type="submission" date="2020-02" db="EMBL/GenBank/DDBJ databases">
        <title>Identification and distribution of gene clusters putatively required for synthesis of sphingolipid metabolism inhibitors in phylogenetically diverse species of the filamentous fungus Fusarium.</title>
        <authorList>
            <person name="Kim H.-S."/>
            <person name="Busman M."/>
            <person name="Brown D.W."/>
            <person name="Divon H."/>
            <person name="Uhlig S."/>
            <person name="Proctor R.H."/>
        </authorList>
    </citation>
    <scope>NUCLEOTIDE SEQUENCE [LARGE SCALE GENOMIC DNA]</scope>
    <source>
        <strain evidence="7">NRRL 39464</strain>
    </source>
</reference>
<dbReference type="EMBL" id="JAAFOW010002368">
    <property type="protein sequence ID" value="KAF5257233.1"/>
    <property type="molecule type" value="Genomic_DNA"/>
</dbReference>
<dbReference type="Pfam" id="PF03055">
    <property type="entry name" value="RPE65"/>
    <property type="match status" value="1"/>
</dbReference>
<comment type="similarity">
    <text evidence="1">Belongs to the carotenoid oxygenase family.</text>
</comment>
<evidence type="ECO:0000313" key="8">
    <source>
        <dbReference type="Proteomes" id="UP000558688"/>
    </source>
</evidence>
<dbReference type="GO" id="GO:0046872">
    <property type="term" value="F:metal ion binding"/>
    <property type="evidence" value="ECO:0007669"/>
    <property type="project" value="UniProtKB-KW"/>
</dbReference>
<evidence type="ECO:0000256" key="3">
    <source>
        <dbReference type="ARBA" id="ARBA00023002"/>
    </source>
</evidence>
<sequence length="542" mass="62147">MAHPTLAHLHALRYDQGKSNDWSEATGPQDGLHSDWEKHYPDASRPQGRWQGEIDDLVVYGKIPKEIDGTFYRMIVDPYMPPDPRNGFVEGDGNVCAIRVQDGKVSLKMKYVDTERYLLERRTGRRLFGIYRNPYTNDPTTRYANDSTGNTNIIYWGGNVLALAERGLPWAIDPDTLETRRYDPFAGKVKTKTFTAHPKFDPKTNELVVYGQQAKGLGSTDFVIYHLTPEGDVKDEVWYNFPEMRWIHDLWFTDNWIILSAMPFFYTGEEALKAGSQHWKFDPKSPQVLIVTPRRSDTPAHPDWKAGEYRQYECDPGVIIHCGSSWQDENGLLQLESPFHRWNIFFFWNPEGYKQPEVNGAYIRWSIDLSQPTNTRIPKIEEILSSSFNDFPVIDDRFNCDRHKVTYLCVADALSEKPPNDFPITNNIVKINTETNELLIWDAGEDGRVSEPCFIPRSEEAPEGDGYVLFATTRKQAPHGELVILDSNDFSRPVAVIQMPFSMRDQLHGNWVPNPNPGQKLPRLSEPNKYAQPTGVGPLNYI</sequence>